<dbReference type="STRING" id="1385513.N780_19070"/>
<dbReference type="SMART" id="SM00849">
    <property type="entry name" value="Lactamase_B"/>
    <property type="match status" value="1"/>
</dbReference>
<dbReference type="Gene3D" id="3.60.15.10">
    <property type="entry name" value="Ribonuclease Z/Hydroxyacylglutathione hydrolase-like"/>
    <property type="match status" value="1"/>
</dbReference>
<comment type="caution">
    <text evidence="2">The sequence shown here is derived from an EMBL/GenBank/DDBJ whole genome shotgun (WGS) entry which is preliminary data.</text>
</comment>
<name>A0A0A2UY72_9BACI</name>
<dbReference type="PANTHER" id="PTHR42951">
    <property type="entry name" value="METALLO-BETA-LACTAMASE DOMAIN-CONTAINING"/>
    <property type="match status" value="1"/>
</dbReference>
<dbReference type="AlphaFoldDB" id="A0A0A2UY72"/>
<evidence type="ECO:0000313" key="3">
    <source>
        <dbReference type="Proteomes" id="UP000030153"/>
    </source>
</evidence>
<dbReference type="InterPro" id="IPR036866">
    <property type="entry name" value="RibonucZ/Hydroxyglut_hydro"/>
</dbReference>
<dbReference type="PANTHER" id="PTHR42951:SF22">
    <property type="entry name" value="METALLO BETA-LACTAMASE SUPERFAMILY LIPOPROTEIN"/>
    <property type="match status" value="1"/>
</dbReference>
<dbReference type="InterPro" id="IPR050855">
    <property type="entry name" value="NDM-1-like"/>
</dbReference>
<dbReference type="CDD" id="cd07726">
    <property type="entry name" value="ST1585-like_MBL-fold"/>
    <property type="match status" value="1"/>
</dbReference>
<keyword evidence="3" id="KW-1185">Reference proteome</keyword>
<dbReference type="Proteomes" id="UP000030153">
    <property type="component" value="Unassembled WGS sequence"/>
</dbReference>
<dbReference type="RefSeq" id="WP_036782745.1">
    <property type="nucleotide sequence ID" value="NZ_AVBG01000005.1"/>
</dbReference>
<feature type="domain" description="Metallo-beta-lactamase" evidence="1">
    <location>
        <begin position="25"/>
        <end position="230"/>
    </location>
</feature>
<reference evidence="2 3" key="1">
    <citation type="submission" date="2013-08" db="EMBL/GenBank/DDBJ databases">
        <title>Genome of Pontibacillus chungwhensis.</title>
        <authorList>
            <person name="Wang Q."/>
            <person name="Wang G."/>
        </authorList>
    </citation>
    <scope>NUCLEOTIDE SEQUENCE [LARGE SCALE GENOMIC DNA]</scope>
    <source>
        <strain evidence="2 3">BH030062</strain>
    </source>
</reference>
<evidence type="ECO:0000313" key="2">
    <source>
        <dbReference type="EMBL" id="KGP91728.1"/>
    </source>
</evidence>
<dbReference type="InterPro" id="IPR001279">
    <property type="entry name" value="Metallo-B-lactamas"/>
</dbReference>
<dbReference type="eggNOG" id="COG0491">
    <property type="taxonomic scope" value="Bacteria"/>
</dbReference>
<protein>
    <submittedName>
        <fullName evidence="2">Beta-lactamase</fullName>
    </submittedName>
</protein>
<dbReference type="EMBL" id="AVBG01000005">
    <property type="protein sequence ID" value="KGP91728.1"/>
    <property type="molecule type" value="Genomic_DNA"/>
</dbReference>
<evidence type="ECO:0000259" key="1">
    <source>
        <dbReference type="SMART" id="SM00849"/>
    </source>
</evidence>
<organism evidence="2 3">
    <name type="scientific">Pontibacillus chungwhensis BH030062</name>
    <dbReference type="NCBI Taxonomy" id="1385513"/>
    <lineage>
        <taxon>Bacteria</taxon>
        <taxon>Bacillati</taxon>
        <taxon>Bacillota</taxon>
        <taxon>Bacilli</taxon>
        <taxon>Bacillales</taxon>
        <taxon>Bacillaceae</taxon>
        <taxon>Pontibacillus</taxon>
    </lineage>
</organism>
<dbReference type="Pfam" id="PF00753">
    <property type="entry name" value="Lactamase_B"/>
    <property type="match status" value="1"/>
</dbReference>
<sequence length="319" mass="35816">MEEKAPIYLGHRTYVIDGFDLGMPGRTGIYVIDDKDLTLVETGPSPSVPYIKKGLADLGFKLTDVKNIILTHIHLDHAGGSGLLLQECPQATVYVHPKGKRHLINPSKLIAGAKQVYGDQFEPLFAPILPIPENRIEVVNEQDELQIGPSATLTFYHTPGHANHHISIYDSESQGLFTGDACGIRYQHTEEHDVSLYLPSTSPNQFDPFVMLETIKKLSLLPITRIYFGHFSMSDQPNEVFKSVAKWLPIFMEAGHESAREGEDLTQLKKRLHEKVAVYLDSNEIPRDHEIYSVLELDFEVSAMGIADYLEKQRALPTQ</sequence>
<proteinExistence type="predicted"/>
<dbReference type="OrthoDB" id="9761531at2"/>
<gene>
    <name evidence="2" type="ORF">N780_19070</name>
</gene>
<dbReference type="InterPro" id="IPR037482">
    <property type="entry name" value="ST1585_MBL-fold"/>
</dbReference>
<dbReference type="SUPFAM" id="SSF56281">
    <property type="entry name" value="Metallo-hydrolase/oxidoreductase"/>
    <property type="match status" value="1"/>
</dbReference>
<accession>A0A0A2UY72</accession>